<organism evidence="1 2">
    <name type="scientific">Undibacterium amnicola</name>
    <dbReference type="NCBI Taxonomy" id="1834038"/>
    <lineage>
        <taxon>Bacteria</taxon>
        <taxon>Pseudomonadati</taxon>
        <taxon>Pseudomonadota</taxon>
        <taxon>Betaproteobacteria</taxon>
        <taxon>Burkholderiales</taxon>
        <taxon>Oxalobacteraceae</taxon>
        <taxon>Undibacterium</taxon>
    </lineage>
</organism>
<reference evidence="1 2" key="1">
    <citation type="submission" date="2020-08" db="EMBL/GenBank/DDBJ databases">
        <title>Novel species isolated from subtropical streams in China.</title>
        <authorList>
            <person name="Lu H."/>
        </authorList>
    </citation>
    <scope>NUCLEOTIDE SEQUENCE [LARGE SCALE GENOMIC DNA]</scope>
    <source>
        <strain evidence="1 2">KCTC 52442</strain>
    </source>
</reference>
<comment type="caution">
    <text evidence="1">The sequence shown here is derived from an EMBL/GenBank/DDBJ whole genome shotgun (WGS) entry which is preliminary data.</text>
</comment>
<accession>A0ABR6XUP5</accession>
<keyword evidence="2" id="KW-1185">Reference proteome</keyword>
<name>A0ABR6XUP5_9BURK</name>
<protein>
    <submittedName>
        <fullName evidence="1">Uncharacterized protein</fullName>
    </submittedName>
</protein>
<gene>
    <name evidence="1" type="ORF">H8K33_17025</name>
</gene>
<evidence type="ECO:0000313" key="2">
    <source>
        <dbReference type="Proteomes" id="UP000643610"/>
    </source>
</evidence>
<dbReference type="RefSeq" id="WP_186892263.1">
    <property type="nucleotide sequence ID" value="NZ_JACOFU010000008.1"/>
</dbReference>
<dbReference type="Proteomes" id="UP000643610">
    <property type="component" value="Unassembled WGS sequence"/>
</dbReference>
<dbReference type="EMBL" id="JACOFU010000008">
    <property type="protein sequence ID" value="MBC3833215.1"/>
    <property type="molecule type" value="Genomic_DNA"/>
</dbReference>
<proteinExistence type="predicted"/>
<sequence length="76" mass="9034">MKLKLIFSKHRAKRRDQGLMRGDERNVICLGKQPEMKLLKMSWLVLMKKAAICVALHVKRYSARHVKYQWIVREVA</sequence>
<evidence type="ECO:0000313" key="1">
    <source>
        <dbReference type="EMBL" id="MBC3833215.1"/>
    </source>
</evidence>